<dbReference type="InterPro" id="IPR036134">
    <property type="entry name" value="Crypto/Photolyase_FAD-like_sf"/>
</dbReference>
<evidence type="ECO:0000256" key="6">
    <source>
        <dbReference type="SAM" id="MobiDB-lite"/>
    </source>
</evidence>
<dbReference type="GO" id="GO:0003677">
    <property type="term" value="F:DNA binding"/>
    <property type="evidence" value="ECO:0007669"/>
    <property type="project" value="TreeGrafter"/>
</dbReference>
<evidence type="ECO:0000313" key="9">
    <source>
        <dbReference type="Proteomes" id="UP000030752"/>
    </source>
</evidence>
<dbReference type="SUPFAM" id="SSF48173">
    <property type="entry name" value="Cryptochrome/photolyase FAD-binding domain"/>
    <property type="match status" value="1"/>
</dbReference>
<dbReference type="RefSeq" id="XP_008712248.1">
    <property type="nucleotide sequence ID" value="XM_008714026.1"/>
</dbReference>
<sequence length="671" mass="75629">MPPKSRFKAPPSPSKANKPNATSGPVVLYWHRTDLRLHDSPALTHALSLRPSAFYPVWTWDPHYVYTARGGANRWRFLTECMAGLSAGYERVTRGDNRLWVVREAPATVLPKLWTKWGVDVLVFEGDGDWYARSRDAEVRRLAEEAGVRVVVRHGRTLWEEGKVVERNGGQPTMSMAQLVKATQGCEVERPQGEPGVVPPPGCDVLQSLKEIEEEGHQVPQAEGSVDMNEDARTKGQSKEYVSLLGANGDAGVPTLEEMGMDPGDAKSPHHGGEENALAELKRVLDDEEYTATFEKPKSAPTDFSPRSTTVLSAHLHFGSLGIRQFYWGVLDVFDKRKKAGKHVAAEPMNLIGQLKFRDMYFSAQYAIGDAFQREEGNSVVRVVDWYLPSDGQGGYEVDSEEAEQWFLRWKEGRTGFPFIDALMRQLKQEGWIHHLGRHMVACFLTRGGCYVHWERGKEVFEEWLIDHESASNAGNWMWLSCTAFFSQFYRCYSPVSFGKKWDPQGTFVRHYVPELEKFDKKYIYEPWKAPIADQKKWGCQIKGDGSSDTGDGATTVYPKPMFDFNERREICINGIKHAYSIGMYGTDKRRLSGEWKKVFGKEEGGKPAKGQKRVRGADADNEGHESDDGQDADQGDVTEEDRPKKKATKTAKSGKAQMKLDAMVTRGKEK</sequence>
<dbReference type="GeneID" id="19976691"/>
<dbReference type="AlphaFoldDB" id="W2SA61"/>
<dbReference type="GO" id="GO:0032922">
    <property type="term" value="P:circadian regulation of gene expression"/>
    <property type="evidence" value="ECO:0007669"/>
    <property type="project" value="TreeGrafter"/>
</dbReference>
<keyword evidence="9" id="KW-1185">Reference proteome</keyword>
<dbReference type="PROSITE" id="PS51645">
    <property type="entry name" value="PHR_CRY_ALPHA_BETA"/>
    <property type="match status" value="1"/>
</dbReference>
<dbReference type="SUPFAM" id="SSF52425">
    <property type="entry name" value="Cryptochrome/photolyase, N-terminal domain"/>
    <property type="match status" value="1"/>
</dbReference>
<feature type="binding site" evidence="4">
    <location>
        <begin position="354"/>
        <end position="361"/>
    </location>
    <ligand>
        <name>FAD</name>
        <dbReference type="ChEBI" id="CHEBI:57692"/>
    </ligand>
</feature>
<accession>W2SA61</accession>
<dbReference type="GO" id="GO:0071949">
    <property type="term" value="F:FAD binding"/>
    <property type="evidence" value="ECO:0007669"/>
    <property type="project" value="TreeGrafter"/>
</dbReference>
<feature type="site" description="Electron transfer via tryptophanyl radical" evidence="5">
    <location>
        <position position="454"/>
    </location>
</feature>
<dbReference type="PANTHER" id="PTHR11455">
    <property type="entry name" value="CRYPTOCHROME"/>
    <property type="match status" value="1"/>
</dbReference>
<dbReference type="InterPro" id="IPR006050">
    <property type="entry name" value="DNA_photolyase_N"/>
</dbReference>
<dbReference type="VEuPathDB" id="FungiDB:HMPREF1541_09352"/>
<dbReference type="eggNOG" id="KOG0133">
    <property type="taxonomic scope" value="Eukaryota"/>
</dbReference>
<dbReference type="EMBL" id="KB822712">
    <property type="protein sequence ID" value="ETN45520.1"/>
    <property type="molecule type" value="Genomic_DNA"/>
</dbReference>
<dbReference type="HOGENOM" id="CLU_010348_3_3_1"/>
<evidence type="ECO:0000313" key="8">
    <source>
        <dbReference type="EMBL" id="ETN45520.1"/>
    </source>
</evidence>
<dbReference type="Pfam" id="PF00875">
    <property type="entry name" value="DNA_photolyase"/>
    <property type="match status" value="1"/>
</dbReference>
<comment type="cofactor">
    <cofactor evidence="4">
        <name>FAD</name>
        <dbReference type="ChEBI" id="CHEBI:57692"/>
    </cofactor>
    <text evidence="4">Binds 1 FAD per subunit.</text>
</comment>
<dbReference type="Gene3D" id="1.25.40.80">
    <property type="match status" value="1"/>
</dbReference>
<feature type="site" description="Electron transfer via tryptophanyl radical" evidence="5">
    <location>
        <position position="386"/>
    </location>
</feature>
<feature type="binding site" evidence="4">
    <location>
        <begin position="309"/>
        <end position="313"/>
    </location>
    <ligand>
        <name>FAD</name>
        <dbReference type="ChEBI" id="CHEBI:57692"/>
    </ligand>
</feature>
<dbReference type="OrthoDB" id="435881at2759"/>
<dbReference type="InterPro" id="IPR014729">
    <property type="entry name" value="Rossmann-like_a/b/a_fold"/>
</dbReference>
<dbReference type="Gene3D" id="3.40.50.620">
    <property type="entry name" value="HUPs"/>
    <property type="match status" value="1"/>
</dbReference>
<evidence type="ECO:0000256" key="3">
    <source>
        <dbReference type="ARBA" id="ARBA00022827"/>
    </source>
</evidence>
<dbReference type="Proteomes" id="UP000030752">
    <property type="component" value="Unassembled WGS sequence"/>
</dbReference>
<evidence type="ECO:0000256" key="1">
    <source>
        <dbReference type="ARBA" id="ARBA00005862"/>
    </source>
</evidence>
<evidence type="ECO:0000259" key="7">
    <source>
        <dbReference type="PROSITE" id="PS51645"/>
    </source>
</evidence>
<dbReference type="InterPro" id="IPR002081">
    <property type="entry name" value="Cryptochrome/DNA_photolyase_1"/>
</dbReference>
<gene>
    <name evidence="8" type="ORF">HMPREF1541_09352</name>
</gene>
<feature type="region of interest" description="Disordered" evidence="6">
    <location>
        <begin position="1"/>
        <end position="20"/>
    </location>
</feature>
<evidence type="ECO:0000256" key="4">
    <source>
        <dbReference type="PIRSR" id="PIRSR602081-1"/>
    </source>
</evidence>
<evidence type="ECO:0000256" key="5">
    <source>
        <dbReference type="PIRSR" id="PIRSR602081-2"/>
    </source>
</evidence>
<dbReference type="InterPro" id="IPR036155">
    <property type="entry name" value="Crypto/Photolyase_N_sf"/>
</dbReference>
<dbReference type="GO" id="GO:0005737">
    <property type="term" value="C:cytoplasm"/>
    <property type="evidence" value="ECO:0007669"/>
    <property type="project" value="TreeGrafter"/>
</dbReference>
<dbReference type="GO" id="GO:0005634">
    <property type="term" value="C:nucleus"/>
    <property type="evidence" value="ECO:0007669"/>
    <property type="project" value="TreeGrafter"/>
</dbReference>
<protein>
    <recommendedName>
        <fullName evidence="7">Photolyase/cryptochrome alpha/beta domain-containing protein</fullName>
    </recommendedName>
</protein>
<feature type="compositionally biased region" description="Acidic residues" evidence="6">
    <location>
        <begin position="629"/>
        <end position="640"/>
    </location>
</feature>
<feature type="domain" description="Photolyase/cryptochrome alpha/beta" evidence="7">
    <location>
        <begin position="25"/>
        <end position="158"/>
    </location>
</feature>
<dbReference type="GO" id="GO:0003904">
    <property type="term" value="F:deoxyribodipyrimidine photo-lyase activity"/>
    <property type="evidence" value="ECO:0007669"/>
    <property type="project" value="TreeGrafter"/>
</dbReference>
<dbReference type="InterPro" id="IPR005101">
    <property type="entry name" value="Cryptochr/Photolyase_FAD-bd"/>
</dbReference>
<feature type="site" description="Electron transfer via tryptophanyl radical" evidence="5">
    <location>
        <position position="477"/>
    </location>
</feature>
<comment type="similarity">
    <text evidence="1">Belongs to the DNA photolyase class-1 family.</text>
</comment>
<keyword evidence="2 4" id="KW-0285">Flavoprotein</keyword>
<evidence type="ECO:0000256" key="2">
    <source>
        <dbReference type="ARBA" id="ARBA00022630"/>
    </source>
</evidence>
<reference evidence="8 9" key="1">
    <citation type="submission" date="2013-03" db="EMBL/GenBank/DDBJ databases">
        <title>The Genome Sequence of Phialophora europaea CBS 101466.</title>
        <authorList>
            <consortium name="The Broad Institute Genomics Platform"/>
            <person name="Cuomo C."/>
            <person name="de Hoog S."/>
            <person name="Gorbushina A."/>
            <person name="Walker B."/>
            <person name="Young S.K."/>
            <person name="Zeng Q."/>
            <person name="Gargeya S."/>
            <person name="Fitzgerald M."/>
            <person name="Haas B."/>
            <person name="Abouelleil A."/>
            <person name="Allen A.W."/>
            <person name="Alvarado L."/>
            <person name="Arachchi H.M."/>
            <person name="Berlin A.M."/>
            <person name="Chapman S.B."/>
            <person name="Gainer-Dewar J."/>
            <person name="Goldberg J."/>
            <person name="Griggs A."/>
            <person name="Gujja S."/>
            <person name="Hansen M."/>
            <person name="Howarth C."/>
            <person name="Imamovic A."/>
            <person name="Ireland A."/>
            <person name="Larimer J."/>
            <person name="McCowan C."/>
            <person name="Murphy C."/>
            <person name="Pearson M."/>
            <person name="Poon T.W."/>
            <person name="Priest M."/>
            <person name="Roberts A."/>
            <person name="Saif S."/>
            <person name="Shea T."/>
            <person name="Sisk P."/>
            <person name="Sykes S."/>
            <person name="Wortman J."/>
            <person name="Nusbaum C."/>
            <person name="Birren B."/>
        </authorList>
    </citation>
    <scope>NUCLEOTIDE SEQUENCE [LARGE SCALE GENOMIC DNA]</scope>
    <source>
        <strain evidence="8 9">CBS 101466</strain>
    </source>
</reference>
<dbReference type="Gene3D" id="1.10.579.10">
    <property type="entry name" value="DNA Cyclobutane Dipyrimidine Photolyase, subunit A, domain 3"/>
    <property type="match status" value="1"/>
</dbReference>
<name>W2SA61_CYPE1</name>
<dbReference type="PANTHER" id="PTHR11455:SF9">
    <property type="entry name" value="CRYPTOCHROME CIRCADIAN CLOCK 5 ISOFORM X1"/>
    <property type="match status" value="1"/>
</dbReference>
<feature type="compositionally biased region" description="Basic and acidic residues" evidence="6">
    <location>
        <begin position="616"/>
        <end position="628"/>
    </location>
</feature>
<dbReference type="InParanoid" id="W2SA61"/>
<dbReference type="STRING" id="1220924.W2SA61"/>
<proteinExistence type="inferred from homology"/>
<dbReference type="GO" id="GO:0043153">
    <property type="term" value="P:entrainment of circadian clock by photoperiod"/>
    <property type="evidence" value="ECO:0007669"/>
    <property type="project" value="TreeGrafter"/>
</dbReference>
<feature type="region of interest" description="Disordered" evidence="6">
    <location>
        <begin position="599"/>
        <end position="671"/>
    </location>
</feature>
<keyword evidence="3 4" id="KW-0274">FAD</keyword>
<organism evidence="8 9">
    <name type="scientific">Cyphellophora europaea (strain CBS 101466)</name>
    <name type="common">Phialophora europaea</name>
    <dbReference type="NCBI Taxonomy" id="1220924"/>
    <lineage>
        <taxon>Eukaryota</taxon>
        <taxon>Fungi</taxon>
        <taxon>Dikarya</taxon>
        <taxon>Ascomycota</taxon>
        <taxon>Pezizomycotina</taxon>
        <taxon>Eurotiomycetes</taxon>
        <taxon>Chaetothyriomycetidae</taxon>
        <taxon>Chaetothyriales</taxon>
        <taxon>Cyphellophoraceae</taxon>
        <taxon>Cyphellophora</taxon>
    </lineage>
</organism>
<dbReference type="Pfam" id="PF03441">
    <property type="entry name" value="FAD_binding_7"/>
    <property type="match status" value="1"/>
</dbReference>